<dbReference type="PANTHER" id="PTHR12320">
    <property type="entry name" value="PROTEIN PHOSPHATASE 2C"/>
    <property type="match status" value="1"/>
</dbReference>
<dbReference type="GO" id="GO:0046872">
    <property type="term" value="F:metal ion binding"/>
    <property type="evidence" value="ECO:0007669"/>
    <property type="project" value="UniProtKB-UniRule"/>
</dbReference>
<dbReference type="Gene3D" id="3.60.40.10">
    <property type="entry name" value="PPM-type phosphatase domain"/>
    <property type="match status" value="1"/>
</dbReference>
<dbReference type="STRING" id="133385.A0A2T9YV61"/>
<evidence type="ECO:0000313" key="3">
    <source>
        <dbReference type="EMBL" id="PVU96176.1"/>
    </source>
</evidence>
<keyword evidence="1" id="KW-0904">Protein phosphatase</keyword>
<reference evidence="3 4" key="1">
    <citation type="journal article" date="2018" name="MBio">
        <title>Comparative Genomics Reveals the Core Gene Toolbox for the Fungus-Insect Symbiosis.</title>
        <authorList>
            <person name="Wang Y."/>
            <person name="Stata M."/>
            <person name="Wang W."/>
            <person name="Stajich J.E."/>
            <person name="White M.M."/>
            <person name="Moncalvo J.M."/>
        </authorList>
    </citation>
    <scope>NUCLEOTIDE SEQUENCE [LARGE SCALE GENOMIC DNA]</scope>
    <source>
        <strain evidence="3 4">SWE-8-4</strain>
    </source>
</reference>
<dbReference type="EMBL" id="MBFR01000039">
    <property type="protein sequence ID" value="PVU96176.1"/>
    <property type="molecule type" value="Genomic_DNA"/>
</dbReference>
<dbReference type="InterPro" id="IPR039123">
    <property type="entry name" value="PPTC7"/>
</dbReference>
<evidence type="ECO:0000259" key="2">
    <source>
        <dbReference type="PROSITE" id="PS51746"/>
    </source>
</evidence>
<name>A0A2T9YV61_9FUNG</name>
<dbReference type="PROSITE" id="PS51746">
    <property type="entry name" value="PPM_2"/>
    <property type="match status" value="1"/>
</dbReference>
<organism evidence="3 4">
    <name type="scientific">Smittium simulii</name>
    <dbReference type="NCBI Taxonomy" id="133385"/>
    <lineage>
        <taxon>Eukaryota</taxon>
        <taxon>Fungi</taxon>
        <taxon>Fungi incertae sedis</taxon>
        <taxon>Zoopagomycota</taxon>
        <taxon>Kickxellomycotina</taxon>
        <taxon>Harpellomycetes</taxon>
        <taxon>Harpellales</taxon>
        <taxon>Legeriomycetaceae</taxon>
        <taxon>Smittium</taxon>
    </lineage>
</organism>
<dbReference type="GO" id="GO:0004722">
    <property type="term" value="F:protein serine/threonine phosphatase activity"/>
    <property type="evidence" value="ECO:0007669"/>
    <property type="project" value="UniProtKB-EC"/>
</dbReference>
<comment type="cofactor">
    <cofactor evidence="1">
        <name>Mn(2+)</name>
        <dbReference type="ChEBI" id="CHEBI:29035"/>
    </cofactor>
</comment>
<dbReference type="SMART" id="SM00331">
    <property type="entry name" value="PP2C_SIG"/>
    <property type="match status" value="1"/>
</dbReference>
<comment type="cofactor">
    <cofactor evidence="1">
        <name>Mg(2+)</name>
        <dbReference type="ChEBI" id="CHEBI:18420"/>
    </cofactor>
</comment>
<dbReference type="EC" id="3.1.3.16" evidence="1"/>
<dbReference type="InterPro" id="IPR001932">
    <property type="entry name" value="PPM-type_phosphatase-like_dom"/>
</dbReference>
<keyword evidence="1" id="KW-0479">Metal-binding</keyword>
<evidence type="ECO:0000313" key="4">
    <source>
        <dbReference type="Proteomes" id="UP000245383"/>
    </source>
</evidence>
<comment type="caution">
    <text evidence="3">The sequence shown here is derived from an EMBL/GenBank/DDBJ whole genome shotgun (WGS) entry which is preliminary data.</text>
</comment>
<feature type="domain" description="PPM-type phosphatase" evidence="2">
    <location>
        <begin position="86"/>
        <end position="363"/>
    </location>
</feature>
<dbReference type="AlphaFoldDB" id="A0A2T9YV61"/>
<dbReference type="SMART" id="SM00332">
    <property type="entry name" value="PP2Cc"/>
    <property type="match status" value="1"/>
</dbReference>
<protein>
    <recommendedName>
        <fullName evidence="1">Protein phosphatase</fullName>
        <ecNumber evidence="1">3.1.3.16</ecNumber>
    </recommendedName>
</protein>
<dbReference type="PANTHER" id="PTHR12320:SF84">
    <property type="entry name" value="PROTEIN PHOSPHATASE"/>
    <property type="match status" value="1"/>
</dbReference>
<comment type="catalytic activity">
    <reaction evidence="1">
        <text>O-phospho-L-seryl-[protein] + H2O = L-seryl-[protein] + phosphate</text>
        <dbReference type="Rhea" id="RHEA:20629"/>
        <dbReference type="Rhea" id="RHEA-COMP:9863"/>
        <dbReference type="Rhea" id="RHEA-COMP:11604"/>
        <dbReference type="ChEBI" id="CHEBI:15377"/>
        <dbReference type="ChEBI" id="CHEBI:29999"/>
        <dbReference type="ChEBI" id="CHEBI:43474"/>
        <dbReference type="ChEBI" id="CHEBI:83421"/>
        <dbReference type="EC" id="3.1.3.16"/>
    </reaction>
</comment>
<dbReference type="InterPro" id="IPR036457">
    <property type="entry name" value="PPM-type-like_dom_sf"/>
</dbReference>
<comment type="catalytic activity">
    <reaction evidence="1">
        <text>O-phospho-L-threonyl-[protein] + H2O = L-threonyl-[protein] + phosphate</text>
        <dbReference type="Rhea" id="RHEA:47004"/>
        <dbReference type="Rhea" id="RHEA-COMP:11060"/>
        <dbReference type="Rhea" id="RHEA-COMP:11605"/>
        <dbReference type="ChEBI" id="CHEBI:15377"/>
        <dbReference type="ChEBI" id="CHEBI:30013"/>
        <dbReference type="ChEBI" id="CHEBI:43474"/>
        <dbReference type="ChEBI" id="CHEBI:61977"/>
        <dbReference type="EC" id="3.1.3.16"/>
    </reaction>
</comment>
<dbReference type="Proteomes" id="UP000245383">
    <property type="component" value="Unassembled WGS sequence"/>
</dbReference>
<sequence length="373" mass="41655">MYKNKSNNTAYLQLVSCLKSSGITFHLNQQTASTFRKYIHSKNHQTKNFKFLTGSFGIPKKSLTAKNKPLKSTTITPSLQKAYPLQNTLLDNSELSFNVGEDAYFVKSDALGIADGIGSWSQKLAADSALFSKRLLYNSHSEISRFDDIEDDLFTRYTEATPVEVLSNAFNTTLVNMAQLGLSGSSTVCLALLRNDELRVANLGDSGLTIIRDGDMVFHTDEQQHSFNYPYQLSTMKNSDNVNDAQVFRIKVKKGDLIILGSDGVYDNLFDEDIIDVTNQFLLSKSQNTITSSEQHINNKVLIKNLEYKIDLNVLSKALAKRAYKVSIDSECTETPFQLRAVHEGLYYHGGKADDITVVSAIVVDLEDSPNRR</sequence>
<dbReference type="Pfam" id="PF13672">
    <property type="entry name" value="PP2C_2"/>
    <property type="match status" value="1"/>
</dbReference>
<keyword evidence="1" id="KW-0464">Manganese</keyword>
<gene>
    <name evidence="3" type="ORF">BB561_001340</name>
</gene>
<keyword evidence="1" id="KW-0378">Hydrolase</keyword>
<evidence type="ECO:0000256" key="1">
    <source>
        <dbReference type="RuleBase" id="RU366020"/>
    </source>
</evidence>
<proteinExistence type="inferred from homology"/>
<keyword evidence="1" id="KW-0460">Magnesium</keyword>
<accession>A0A2T9YV61</accession>
<dbReference type="OrthoDB" id="60843at2759"/>
<comment type="similarity">
    <text evidence="1">Belongs to the PP2C family.</text>
</comment>
<dbReference type="SUPFAM" id="SSF81606">
    <property type="entry name" value="PP2C-like"/>
    <property type="match status" value="1"/>
</dbReference>
<keyword evidence="4" id="KW-1185">Reference proteome</keyword>